<dbReference type="EMBL" id="SMAP01000005">
    <property type="protein sequence ID" value="TCT23434.1"/>
    <property type="molecule type" value="Genomic_DNA"/>
</dbReference>
<evidence type="ECO:0000256" key="1">
    <source>
        <dbReference type="SAM" id="SignalP"/>
    </source>
</evidence>
<dbReference type="Gene3D" id="1.25.40.10">
    <property type="entry name" value="Tetratricopeptide repeat domain"/>
    <property type="match status" value="2"/>
</dbReference>
<name>A0A4R3N3V3_9GAMM</name>
<dbReference type="Pfam" id="PF08238">
    <property type="entry name" value="Sel1"/>
    <property type="match status" value="6"/>
</dbReference>
<feature type="chain" id="PRO_5020329906" evidence="1">
    <location>
        <begin position="25"/>
        <end position="751"/>
    </location>
</feature>
<keyword evidence="3" id="KW-1185">Reference proteome</keyword>
<dbReference type="InterPro" id="IPR006597">
    <property type="entry name" value="Sel1-like"/>
</dbReference>
<proteinExistence type="predicted"/>
<dbReference type="OrthoDB" id="6019942at2"/>
<protein>
    <submittedName>
        <fullName evidence="2">TPR repeat protein</fullName>
    </submittedName>
</protein>
<dbReference type="AlphaFoldDB" id="A0A4R3N3V3"/>
<dbReference type="Proteomes" id="UP000295414">
    <property type="component" value="Unassembled WGS sequence"/>
</dbReference>
<accession>A0A4R3N3V3</accession>
<dbReference type="RefSeq" id="WP_132982867.1">
    <property type="nucleotide sequence ID" value="NZ_MSZW01000039.1"/>
</dbReference>
<sequence length="751" mass="80085">MRMQYMAGLGWLLCGLAFSPWVPGANPPSQDPSLEWRTFLARGTAADVNAVIEAVDAVGYDGVAVDAGKCRSHARQVEDGVRRVPVSMVMQRAAMLCAEAIGDRKAADHAAGALAALARYAFAEADRGAWPRPVRIVLPGDAYALFASAGMRVRYEFYTELHPAPYFPLLVAAAPPEGGAETLVEFDYVDVLRQVDRKADAYGTPRLRLNYVDAFVGSAAKRDEVTAVDYEAVKAASLEESITRKVDVLRAAAARGGVASAGAWLLVCRMNPSPGCADGLVDALLPQAEARHAYPMLLLALAYAEGVGVAQDARAASAMLDAANRAWKRDGASVSYAELMGVLHPGEPMLPDVRKRLEAARALGNETAAAMLVADRVDHATGPVLDSDDEALLASDVNNGTGEGLFRLAAWYESRDAAKADAYLRRAAQADNPAALRILALRLRREQGSKPPSAETLAWMEKAANGGDAYAMYYSAFRAYMNGNPRRAEDWILPAALRGDVESLFFLASLWAENYPGMSGDAAKAVDLYQSMSGSAEFGARARRELAGMALDGKGMPKDPARARAWLLKDAEAGDVESQAYLGSLLLNGQLGDDGEAEGRKWLEKAISADSLEAMNAYGLWLHNHGHDEADWVRGVDLSVKAANAGDSGALNNAAWMLCVSAHEGVRKPSDGMALARKLEALPDIGPGAIDTIAACHAAAGDTESAVALQQRVIDEVKRLPDQDQGSLGKMQERLALYRAGKAYVEPLGGE</sequence>
<feature type="signal peptide" evidence="1">
    <location>
        <begin position="1"/>
        <end position="24"/>
    </location>
</feature>
<dbReference type="InterPro" id="IPR050767">
    <property type="entry name" value="Sel1_AlgK"/>
</dbReference>
<dbReference type="PANTHER" id="PTHR11102">
    <property type="entry name" value="SEL-1-LIKE PROTEIN"/>
    <property type="match status" value="1"/>
</dbReference>
<dbReference type="InterPro" id="IPR011990">
    <property type="entry name" value="TPR-like_helical_dom_sf"/>
</dbReference>
<reference evidence="2 3" key="1">
    <citation type="submission" date="2019-03" db="EMBL/GenBank/DDBJ databases">
        <title>Genomic Encyclopedia of Type Strains, Phase IV (KMG-IV): sequencing the most valuable type-strain genomes for metagenomic binning, comparative biology and taxonomic classification.</title>
        <authorList>
            <person name="Goeker M."/>
        </authorList>
    </citation>
    <scope>NUCLEOTIDE SEQUENCE [LARGE SCALE GENOMIC DNA]</scope>
    <source>
        <strain evidence="2 3">DSM 13605</strain>
    </source>
</reference>
<gene>
    <name evidence="2" type="ORF">EDC34_10523</name>
</gene>
<dbReference type="PANTHER" id="PTHR11102:SF160">
    <property type="entry name" value="ERAD-ASSOCIATED E3 UBIQUITIN-PROTEIN LIGASE COMPONENT HRD3"/>
    <property type="match status" value="1"/>
</dbReference>
<evidence type="ECO:0000313" key="2">
    <source>
        <dbReference type="EMBL" id="TCT23434.1"/>
    </source>
</evidence>
<organism evidence="2 3">
    <name type="scientific">Thermomonas haemolytica</name>
    <dbReference type="NCBI Taxonomy" id="141949"/>
    <lineage>
        <taxon>Bacteria</taxon>
        <taxon>Pseudomonadati</taxon>
        <taxon>Pseudomonadota</taxon>
        <taxon>Gammaproteobacteria</taxon>
        <taxon>Lysobacterales</taxon>
        <taxon>Lysobacteraceae</taxon>
        <taxon>Thermomonas</taxon>
    </lineage>
</organism>
<dbReference type="SUPFAM" id="SSF81901">
    <property type="entry name" value="HCP-like"/>
    <property type="match status" value="2"/>
</dbReference>
<evidence type="ECO:0000313" key="3">
    <source>
        <dbReference type="Proteomes" id="UP000295414"/>
    </source>
</evidence>
<keyword evidence="1" id="KW-0732">Signal</keyword>
<dbReference type="SMART" id="SM00671">
    <property type="entry name" value="SEL1"/>
    <property type="match status" value="5"/>
</dbReference>
<comment type="caution">
    <text evidence="2">The sequence shown here is derived from an EMBL/GenBank/DDBJ whole genome shotgun (WGS) entry which is preliminary data.</text>
</comment>